<evidence type="ECO:0008006" key="5">
    <source>
        <dbReference type="Google" id="ProtNLM"/>
    </source>
</evidence>
<dbReference type="InterPro" id="IPR011249">
    <property type="entry name" value="Metalloenz_LuxS/M16"/>
</dbReference>
<dbReference type="InterPro" id="IPR050361">
    <property type="entry name" value="MPP/UQCRC_Complex"/>
</dbReference>
<accession>A0A382RCV8</accession>
<proteinExistence type="inferred from homology"/>
<sequence>MFQQTKLDNGLRIITSSMPHTRSVTLGFMVGGGSRYESDEEAGAFHFIEHLCFKGTPERPTPREISETIEGVGGVMNASTDREITTYWCKVARPHFDIALDLLVDMVCNPLFDVNELEKERSVILEELSMSNDHPDARAGLLIDETMWPNQALGRDVGGSHESVSKLSRDAMMRFVTHQYVPSNAVVSVAGNITHEEVVESFHRYLGNWTIGTPLDWFPVVNNQTAPRVRTEYRKSEQAHICLGLQGLSIDDPNRYVSDMLSTVLGEGMSSRLFLELREERGL</sequence>
<organism evidence="4">
    <name type="scientific">marine metagenome</name>
    <dbReference type="NCBI Taxonomy" id="408172"/>
    <lineage>
        <taxon>unclassified sequences</taxon>
        <taxon>metagenomes</taxon>
        <taxon>ecological metagenomes</taxon>
    </lineage>
</organism>
<dbReference type="PANTHER" id="PTHR11851">
    <property type="entry name" value="METALLOPROTEASE"/>
    <property type="match status" value="1"/>
</dbReference>
<dbReference type="GO" id="GO:0046872">
    <property type="term" value="F:metal ion binding"/>
    <property type="evidence" value="ECO:0007669"/>
    <property type="project" value="InterPro"/>
</dbReference>
<dbReference type="PANTHER" id="PTHR11851:SF49">
    <property type="entry name" value="MITOCHONDRIAL-PROCESSING PEPTIDASE SUBUNIT ALPHA"/>
    <property type="match status" value="1"/>
</dbReference>
<dbReference type="InterPro" id="IPR011765">
    <property type="entry name" value="Pept_M16_N"/>
</dbReference>
<feature type="domain" description="Peptidase M16 N-terminal" evidence="2">
    <location>
        <begin position="12"/>
        <end position="157"/>
    </location>
</feature>
<comment type="similarity">
    <text evidence="1">Belongs to the peptidase M16 family.</text>
</comment>
<evidence type="ECO:0000259" key="3">
    <source>
        <dbReference type="Pfam" id="PF05193"/>
    </source>
</evidence>
<dbReference type="Pfam" id="PF00675">
    <property type="entry name" value="Peptidase_M16"/>
    <property type="match status" value="1"/>
</dbReference>
<protein>
    <recommendedName>
        <fullName evidence="5">Peptidase M16 N-terminal domain-containing protein</fullName>
    </recommendedName>
</protein>
<reference evidence="4" key="1">
    <citation type="submission" date="2018-05" db="EMBL/GenBank/DDBJ databases">
        <authorList>
            <person name="Lanie J.A."/>
            <person name="Ng W.-L."/>
            <person name="Kazmierczak K.M."/>
            <person name="Andrzejewski T.M."/>
            <person name="Davidsen T.M."/>
            <person name="Wayne K.J."/>
            <person name="Tettelin H."/>
            <person name="Glass J.I."/>
            <person name="Rusch D."/>
            <person name="Podicherti R."/>
            <person name="Tsui H.-C.T."/>
            <person name="Winkler M.E."/>
        </authorList>
    </citation>
    <scope>NUCLEOTIDE SEQUENCE</scope>
</reference>
<evidence type="ECO:0000256" key="1">
    <source>
        <dbReference type="ARBA" id="ARBA00007261"/>
    </source>
</evidence>
<name>A0A382RCV8_9ZZZZ</name>
<gene>
    <name evidence="4" type="ORF">METZ01_LOCUS347841</name>
</gene>
<dbReference type="SUPFAM" id="SSF63411">
    <property type="entry name" value="LuxS/MPP-like metallohydrolase"/>
    <property type="match status" value="2"/>
</dbReference>
<dbReference type="InterPro" id="IPR007863">
    <property type="entry name" value="Peptidase_M16_C"/>
</dbReference>
<dbReference type="Pfam" id="PF05193">
    <property type="entry name" value="Peptidase_M16_C"/>
    <property type="match status" value="1"/>
</dbReference>
<evidence type="ECO:0000313" key="4">
    <source>
        <dbReference type="EMBL" id="SVC94987.1"/>
    </source>
</evidence>
<feature type="domain" description="Peptidase M16 C-terminal" evidence="3">
    <location>
        <begin position="166"/>
        <end position="283"/>
    </location>
</feature>
<dbReference type="Gene3D" id="3.30.830.10">
    <property type="entry name" value="Metalloenzyme, LuxS/M16 peptidase-like"/>
    <property type="match status" value="2"/>
</dbReference>
<dbReference type="EMBL" id="UINC01120477">
    <property type="protein sequence ID" value="SVC94987.1"/>
    <property type="molecule type" value="Genomic_DNA"/>
</dbReference>
<evidence type="ECO:0000259" key="2">
    <source>
        <dbReference type="Pfam" id="PF00675"/>
    </source>
</evidence>
<dbReference type="AlphaFoldDB" id="A0A382RCV8"/>
<feature type="non-terminal residue" evidence="4">
    <location>
        <position position="283"/>
    </location>
</feature>